<keyword evidence="2" id="KW-1185">Reference proteome</keyword>
<comment type="caution">
    <text evidence="1">The sequence shown here is derived from an EMBL/GenBank/DDBJ whole genome shotgun (WGS) entry which is preliminary data.</text>
</comment>
<evidence type="ECO:0000313" key="2">
    <source>
        <dbReference type="Proteomes" id="UP001319104"/>
    </source>
</evidence>
<dbReference type="AlphaFoldDB" id="A0AAP2G4A9"/>
<organism evidence="1 2">
    <name type="scientific">Litoribacter ruber</name>
    <dbReference type="NCBI Taxonomy" id="702568"/>
    <lineage>
        <taxon>Bacteria</taxon>
        <taxon>Pseudomonadati</taxon>
        <taxon>Bacteroidota</taxon>
        <taxon>Cytophagia</taxon>
        <taxon>Cytophagales</taxon>
        <taxon>Cyclobacteriaceae</taxon>
        <taxon>Litoribacter</taxon>
    </lineage>
</organism>
<sequence length="185" mass="20877">MNIPKGASLAGFIFFFIAHISFGQEKSGPSFMIGTKASYINNTWRGTYNESFGMYGEGNFPLLRKSDLNARLQFGVDKTMGCDANCRSMWFLAPVWGGVGFQKDLLVLERHLFYAGIGAKHYFGANNLETNELEDPSRLISGRILMLNLTVGYYLPGNLPFVVKYSFDGEQFYRINSLSLAWKFE</sequence>
<dbReference type="EMBL" id="JAHCMY010000003">
    <property type="protein sequence ID" value="MBS9523851.1"/>
    <property type="molecule type" value="Genomic_DNA"/>
</dbReference>
<accession>A0AAP2G4A9</accession>
<gene>
    <name evidence="1" type="ORF">KI659_07470</name>
</gene>
<dbReference type="Proteomes" id="UP001319104">
    <property type="component" value="Unassembled WGS sequence"/>
</dbReference>
<dbReference type="RefSeq" id="WP_213944732.1">
    <property type="nucleotide sequence ID" value="NZ_JAHCMY010000003.1"/>
</dbReference>
<name>A0AAP2G4A9_9BACT</name>
<proteinExistence type="predicted"/>
<reference evidence="1 2" key="1">
    <citation type="submission" date="2021-05" db="EMBL/GenBank/DDBJ databases">
        <authorList>
            <person name="Zhang Z.D."/>
            <person name="Osman G."/>
        </authorList>
    </citation>
    <scope>NUCLEOTIDE SEQUENCE [LARGE SCALE GENOMIC DNA]</scope>
    <source>
        <strain evidence="1 2">KCTC 32217</strain>
    </source>
</reference>
<evidence type="ECO:0000313" key="1">
    <source>
        <dbReference type="EMBL" id="MBS9523851.1"/>
    </source>
</evidence>
<protein>
    <submittedName>
        <fullName evidence="1">Uncharacterized protein</fullName>
    </submittedName>
</protein>